<dbReference type="InterPro" id="IPR013149">
    <property type="entry name" value="ADH-like_C"/>
</dbReference>
<dbReference type="HOGENOM" id="CLU_026673_11_0_0"/>
<evidence type="ECO:0000256" key="4">
    <source>
        <dbReference type="RuleBase" id="RU361277"/>
    </source>
</evidence>
<evidence type="ECO:0000256" key="2">
    <source>
        <dbReference type="ARBA" id="ARBA00022833"/>
    </source>
</evidence>
<dbReference type="AlphaFoldDB" id="A0A081BWD7"/>
<sequence length="341" mass="37109">MKQAYMPEPRKILYRNIETPVPEAHEVLLKIARIGICGSDVHVFTGKHPLVSFPLVQGHEFSGYIEEVGADVTGFKTGTLVTVEPAIGCGSCKRCQAGLFAQCEKLLFIGGALTGAGSEYFTVDARHVVPMPENVSPDDAAMTEPLAVAVHSVRKIPEITGQSVLIFGGGTIGNLTAQVAKIYGAGPIILVDKIPFRNTLAQRVGCLTLEPSSELEQQVRAILQGGQPAVTFECVGSATPLNTCIRMVERGGYVIVIGVYEDAPKTEMVLVQDKELQMIGSLMYTWDDFQEAVTLIKEAKVNLKLLQTHHFPFEQWEDAYTFLLDHPEQAVKVLIDVDQGG</sequence>
<dbReference type="InterPro" id="IPR013154">
    <property type="entry name" value="ADH-like_N"/>
</dbReference>
<dbReference type="PANTHER" id="PTHR43401">
    <property type="entry name" value="L-THREONINE 3-DEHYDROGENASE"/>
    <property type="match status" value="1"/>
</dbReference>
<keyword evidence="8" id="KW-1185">Reference proteome</keyword>
<dbReference type="EMBL" id="DF820465">
    <property type="protein sequence ID" value="GAK56642.1"/>
    <property type="molecule type" value="Genomic_DNA"/>
</dbReference>
<accession>A0A081BWD7</accession>
<evidence type="ECO:0000313" key="7">
    <source>
        <dbReference type="EMBL" id="GAK56642.1"/>
    </source>
</evidence>
<feature type="domain" description="Alcohol dehydrogenase-like N-terminal" evidence="6">
    <location>
        <begin position="24"/>
        <end position="133"/>
    </location>
</feature>
<organism evidence="7">
    <name type="scientific">Vecturithrix granuli</name>
    <dbReference type="NCBI Taxonomy" id="1499967"/>
    <lineage>
        <taxon>Bacteria</taxon>
        <taxon>Candidatus Moduliflexota</taxon>
        <taxon>Candidatus Vecturitrichia</taxon>
        <taxon>Candidatus Vecturitrichales</taxon>
        <taxon>Candidatus Vecturitrichaceae</taxon>
        <taxon>Candidatus Vecturithrix</taxon>
    </lineage>
</organism>
<protein>
    <submittedName>
        <fullName evidence="7">Zinc-containing alcohol dehydrogenase</fullName>
    </submittedName>
</protein>
<reference evidence="7" key="1">
    <citation type="journal article" date="2015" name="PeerJ">
        <title>First genomic representation of candidate bacterial phylum KSB3 points to enhanced environmental sensing as a trigger of wastewater bulking.</title>
        <authorList>
            <person name="Sekiguchi Y."/>
            <person name="Ohashi A."/>
            <person name="Parks D.H."/>
            <person name="Yamauchi T."/>
            <person name="Tyson G.W."/>
            <person name="Hugenholtz P."/>
        </authorList>
    </citation>
    <scope>NUCLEOTIDE SEQUENCE [LARGE SCALE GENOMIC DNA]</scope>
</reference>
<dbReference type="GO" id="GO:0008270">
    <property type="term" value="F:zinc ion binding"/>
    <property type="evidence" value="ECO:0007669"/>
    <property type="project" value="InterPro"/>
</dbReference>
<comment type="similarity">
    <text evidence="4">Belongs to the zinc-containing alcohol dehydrogenase family.</text>
</comment>
<dbReference type="eggNOG" id="COG1063">
    <property type="taxonomic scope" value="Bacteria"/>
</dbReference>
<dbReference type="Pfam" id="PF08240">
    <property type="entry name" value="ADH_N"/>
    <property type="match status" value="1"/>
</dbReference>
<dbReference type="STRING" id="1499967.U27_03605"/>
<dbReference type="Pfam" id="PF00107">
    <property type="entry name" value="ADH_zinc_N"/>
    <property type="match status" value="1"/>
</dbReference>
<gene>
    <name evidence="7" type="ORF">U27_03605</name>
</gene>
<keyword evidence="2 4" id="KW-0862">Zinc</keyword>
<dbReference type="PROSITE" id="PS00059">
    <property type="entry name" value="ADH_ZINC"/>
    <property type="match status" value="1"/>
</dbReference>
<dbReference type="Gene3D" id="3.40.50.720">
    <property type="entry name" value="NAD(P)-binding Rossmann-like Domain"/>
    <property type="match status" value="1"/>
</dbReference>
<dbReference type="InterPro" id="IPR011032">
    <property type="entry name" value="GroES-like_sf"/>
</dbReference>
<keyword evidence="3" id="KW-0560">Oxidoreductase</keyword>
<dbReference type="SUPFAM" id="SSF50129">
    <property type="entry name" value="GroES-like"/>
    <property type="match status" value="1"/>
</dbReference>
<evidence type="ECO:0000259" key="5">
    <source>
        <dbReference type="Pfam" id="PF00107"/>
    </source>
</evidence>
<evidence type="ECO:0000256" key="3">
    <source>
        <dbReference type="ARBA" id="ARBA00023002"/>
    </source>
</evidence>
<feature type="domain" description="Alcohol dehydrogenase-like C-terminal" evidence="5">
    <location>
        <begin position="172"/>
        <end position="297"/>
    </location>
</feature>
<dbReference type="GO" id="GO:0016491">
    <property type="term" value="F:oxidoreductase activity"/>
    <property type="evidence" value="ECO:0007669"/>
    <property type="project" value="UniProtKB-KW"/>
</dbReference>
<dbReference type="Proteomes" id="UP000030661">
    <property type="component" value="Unassembled WGS sequence"/>
</dbReference>
<name>A0A081BWD7_VECG1</name>
<dbReference type="Gene3D" id="3.90.180.10">
    <property type="entry name" value="Medium-chain alcohol dehydrogenases, catalytic domain"/>
    <property type="match status" value="1"/>
</dbReference>
<dbReference type="SUPFAM" id="SSF51735">
    <property type="entry name" value="NAD(P)-binding Rossmann-fold domains"/>
    <property type="match status" value="1"/>
</dbReference>
<evidence type="ECO:0000256" key="1">
    <source>
        <dbReference type="ARBA" id="ARBA00022723"/>
    </source>
</evidence>
<dbReference type="InterPro" id="IPR002328">
    <property type="entry name" value="ADH_Zn_CS"/>
</dbReference>
<evidence type="ECO:0000313" key="8">
    <source>
        <dbReference type="Proteomes" id="UP000030661"/>
    </source>
</evidence>
<dbReference type="InterPro" id="IPR050129">
    <property type="entry name" value="Zn_alcohol_dh"/>
</dbReference>
<dbReference type="PANTHER" id="PTHR43401:SF2">
    <property type="entry name" value="L-THREONINE 3-DEHYDROGENASE"/>
    <property type="match status" value="1"/>
</dbReference>
<proteinExistence type="inferred from homology"/>
<keyword evidence="1 4" id="KW-0479">Metal-binding</keyword>
<evidence type="ECO:0000259" key="6">
    <source>
        <dbReference type="Pfam" id="PF08240"/>
    </source>
</evidence>
<comment type="cofactor">
    <cofactor evidence="4">
        <name>Zn(2+)</name>
        <dbReference type="ChEBI" id="CHEBI:29105"/>
    </cofactor>
</comment>
<dbReference type="InterPro" id="IPR036291">
    <property type="entry name" value="NAD(P)-bd_dom_sf"/>
</dbReference>